<dbReference type="Pfam" id="PF02021">
    <property type="entry name" value="UPF0102"/>
    <property type="match status" value="1"/>
</dbReference>
<sequence>MEPAVAWHFIDGAVLLRRRVAGRYRIVVVIAQLMRRFDDWRFGKIDLSRPLGERGEQAAERYLRKLGYRIVSQNDRQGIGEIDLVAVDKRTVVFVEVKTRTSDHRGHPADRIDADKERRLTRAALSFLKRHRLLEHRARIDVIAVWWPPGLEQPERIEHYQNAVEPTGQYQWFS</sequence>
<evidence type="ECO:0000313" key="4">
    <source>
        <dbReference type="Proteomes" id="UP000316770"/>
    </source>
</evidence>
<evidence type="ECO:0000256" key="2">
    <source>
        <dbReference type="HAMAP-Rule" id="MF_00048"/>
    </source>
</evidence>
<dbReference type="HAMAP" id="MF_00048">
    <property type="entry name" value="UPF0102"/>
    <property type="match status" value="1"/>
</dbReference>
<dbReference type="Proteomes" id="UP000316770">
    <property type="component" value="Chromosome"/>
</dbReference>
<protein>
    <recommendedName>
        <fullName evidence="2">UPF0102 protein Mal33_05480</fullName>
    </recommendedName>
</protein>
<organism evidence="3 4">
    <name type="scientific">Rosistilla oblonga</name>
    <dbReference type="NCBI Taxonomy" id="2527990"/>
    <lineage>
        <taxon>Bacteria</taxon>
        <taxon>Pseudomonadati</taxon>
        <taxon>Planctomycetota</taxon>
        <taxon>Planctomycetia</taxon>
        <taxon>Pirellulales</taxon>
        <taxon>Pirellulaceae</taxon>
        <taxon>Rosistilla</taxon>
    </lineage>
</organism>
<dbReference type="EMBL" id="CP036318">
    <property type="protein sequence ID" value="QDV54593.1"/>
    <property type="molecule type" value="Genomic_DNA"/>
</dbReference>
<accession>A0A518INB0</accession>
<comment type="similarity">
    <text evidence="1 2">Belongs to the UPF0102 family.</text>
</comment>
<dbReference type="NCBIfam" id="NF009150">
    <property type="entry name" value="PRK12497.1-3"/>
    <property type="match status" value="1"/>
</dbReference>
<dbReference type="PANTHER" id="PTHR34039">
    <property type="entry name" value="UPF0102 PROTEIN YRAN"/>
    <property type="match status" value="1"/>
</dbReference>
<dbReference type="Gene3D" id="3.40.1350.10">
    <property type="match status" value="1"/>
</dbReference>
<dbReference type="AlphaFoldDB" id="A0A518INB0"/>
<dbReference type="PANTHER" id="PTHR34039:SF1">
    <property type="entry name" value="UPF0102 PROTEIN YRAN"/>
    <property type="match status" value="1"/>
</dbReference>
<dbReference type="InterPro" id="IPR011335">
    <property type="entry name" value="Restrct_endonuc-II-like"/>
</dbReference>
<dbReference type="CDD" id="cd20736">
    <property type="entry name" value="PoNe_Nuclease"/>
    <property type="match status" value="1"/>
</dbReference>
<evidence type="ECO:0000313" key="3">
    <source>
        <dbReference type="EMBL" id="QDV54593.1"/>
    </source>
</evidence>
<gene>
    <name evidence="3" type="ORF">Mal33_05480</name>
</gene>
<name>A0A518INB0_9BACT</name>
<proteinExistence type="inferred from homology"/>
<reference evidence="3 4" key="1">
    <citation type="submission" date="2019-02" db="EMBL/GenBank/DDBJ databases">
        <title>Deep-cultivation of Planctomycetes and their phenomic and genomic characterization uncovers novel biology.</title>
        <authorList>
            <person name="Wiegand S."/>
            <person name="Jogler M."/>
            <person name="Boedeker C."/>
            <person name="Pinto D."/>
            <person name="Vollmers J."/>
            <person name="Rivas-Marin E."/>
            <person name="Kohn T."/>
            <person name="Peeters S.H."/>
            <person name="Heuer A."/>
            <person name="Rast P."/>
            <person name="Oberbeckmann S."/>
            <person name="Bunk B."/>
            <person name="Jeske O."/>
            <person name="Meyerdierks A."/>
            <person name="Storesund J.E."/>
            <person name="Kallscheuer N."/>
            <person name="Luecker S."/>
            <person name="Lage O.M."/>
            <person name="Pohl T."/>
            <person name="Merkel B.J."/>
            <person name="Hornburger P."/>
            <person name="Mueller R.-W."/>
            <person name="Bruemmer F."/>
            <person name="Labrenz M."/>
            <person name="Spormann A.M."/>
            <person name="Op den Camp H."/>
            <person name="Overmann J."/>
            <person name="Amann R."/>
            <person name="Jetten M.S.M."/>
            <person name="Mascher T."/>
            <person name="Medema M.H."/>
            <person name="Devos D.P."/>
            <person name="Kaster A.-K."/>
            <person name="Ovreas L."/>
            <person name="Rohde M."/>
            <person name="Galperin M.Y."/>
            <person name="Jogler C."/>
        </authorList>
    </citation>
    <scope>NUCLEOTIDE SEQUENCE [LARGE SCALE GENOMIC DNA]</scope>
    <source>
        <strain evidence="3 4">Mal33</strain>
    </source>
</reference>
<dbReference type="NCBIfam" id="NF009154">
    <property type="entry name" value="PRK12497.3-3"/>
    <property type="match status" value="1"/>
</dbReference>
<dbReference type="SUPFAM" id="SSF52980">
    <property type="entry name" value="Restriction endonuclease-like"/>
    <property type="match status" value="1"/>
</dbReference>
<dbReference type="GO" id="GO:0003676">
    <property type="term" value="F:nucleic acid binding"/>
    <property type="evidence" value="ECO:0007669"/>
    <property type="project" value="InterPro"/>
</dbReference>
<keyword evidence="4" id="KW-1185">Reference proteome</keyword>
<dbReference type="InterPro" id="IPR011856">
    <property type="entry name" value="tRNA_endonuc-like_dom_sf"/>
</dbReference>
<evidence type="ECO:0000256" key="1">
    <source>
        <dbReference type="ARBA" id="ARBA00006738"/>
    </source>
</evidence>
<dbReference type="InterPro" id="IPR003509">
    <property type="entry name" value="UPF0102_YraN-like"/>
</dbReference>